<keyword evidence="6" id="KW-1185">Reference proteome</keyword>
<proteinExistence type="inferred from homology"/>
<name>A0ABX1TB65_9PROT</name>
<keyword evidence="2" id="KW-0732">Signal</keyword>
<accession>A0ABX1TB65</accession>
<organism evidence="5 6">
    <name type="scientific">Candidatus Accumulibacter contiguus</name>
    <dbReference type="NCBI Taxonomy" id="2954381"/>
    <lineage>
        <taxon>Bacteria</taxon>
        <taxon>Pseudomonadati</taxon>
        <taxon>Pseudomonadota</taxon>
        <taxon>Betaproteobacteria</taxon>
        <taxon>Candidatus Accumulibacter</taxon>
    </lineage>
</organism>
<dbReference type="InterPro" id="IPR011658">
    <property type="entry name" value="PA14_dom"/>
</dbReference>
<evidence type="ECO:0000256" key="3">
    <source>
        <dbReference type="ARBA" id="ARBA00023180"/>
    </source>
</evidence>
<dbReference type="InterPro" id="IPR011874">
    <property type="entry name" value="Fibro_Slime"/>
</dbReference>
<keyword evidence="3" id="KW-0325">Glycoprotein</keyword>
<dbReference type="EMBL" id="SPMX01000038">
    <property type="protein sequence ID" value="NMQ06231.1"/>
    <property type="molecule type" value="Genomic_DNA"/>
</dbReference>
<dbReference type="Pfam" id="PF07691">
    <property type="entry name" value="PA14"/>
    <property type="match status" value="1"/>
</dbReference>
<sequence>MNLKNHLSQNRALTLLVLLGLGWSTTAIGASVTLTGTIRDFCAPSIGSTCTHLSDFEGAVPGVVTGMVGSTLTAGLPTAAGSIVAGASTAANFAKWYVDSPGFNLSTPTSLTLTEGPPGTFTYSSGAFFPIDGLLYGNQGNPHNYHFTMHLEGLLSFSDPTLGADKLFTFTGDDDLWIFVDGKLVIDLGGVHGAASASFTEEDLKTLGLTAGTPYDLDIFFAERHTVASTFAITTTLDIAAPPGLPEPGTLLLAFPALAALLSRRRGAS</sequence>
<evidence type="ECO:0000259" key="4">
    <source>
        <dbReference type="PROSITE" id="PS51820"/>
    </source>
</evidence>
<comment type="similarity">
    <text evidence="1">Belongs to the prespore-cell-inducing factor family.</text>
</comment>
<feature type="domain" description="PA14" evidence="4">
    <location>
        <begin position="98"/>
        <end position="249"/>
    </location>
</feature>
<reference evidence="5" key="1">
    <citation type="submission" date="2019-03" db="EMBL/GenBank/DDBJ databases">
        <title>Metabolic reconstructions from genomes of highly enriched 'Candidatus Accumulibacter' and 'Candidatus Competibacter' bioreactor populations.</title>
        <authorList>
            <person name="Annavajhala M.K."/>
            <person name="Welles L."/>
            <person name="Abbas B."/>
            <person name="Sorokin D."/>
            <person name="Park H."/>
            <person name="Van Loosdrecht M."/>
            <person name="Chandran K."/>
        </authorList>
    </citation>
    <scope>NUCLEOTIDE SEQUENCE</scope>
    <source>
        <strain evidence="5">SBR_L</strain>
    </source>
</reference>
<gene>
    <name evidence="5" type="ORF">E4Q08_13725</name>
</gene>
<dbReference type="PANTHER" id="PTHR31137">
    <property type="entry name" value="PROTEIN PSIB-RELATED-RELATED"/>
    <property type="match status" value="1"/>
</dbReference>
<dbReference type="SMART" id="SM00758">
    <property type="entry name" value="PA14"/>
    <property type="match status" value="1"/>
</dbReference>
<protein>
    <submittedName>
        <fullName evidence="5">Fibro-slime domain-containing protein</fullName>
    </submittedName>
</protein>
<dbReference type="Proteomes" id="UP000886469">
    <property type="component" value="Unassembled WGS sequence"/>
</dbReference>
<dbReference type="PROSITE" id="PS51820">
    <property type="entry name" value="PA14"/>
    <property type="match status" value="1"/>
</dbReference>
<dbReference type="InterPro" id="IPR037524">
    <property type="entry name" value="PA14/GLEYA"/>
</dbReference>
<evidence type="ECO:0000256" key="1">
    <source>
        <dbReference type="ARBA" id="ARBA00008709"/>
    </source>
</evidence>
<dbReference type="NCBIfam" id="TIGR02148">
    <property type="entry name" value="Fibro_Slime"/>
    <property type="match status" value="1"/>
</dbReference>
<evidence type="ECO:0000313" key="6">
    <source>
        <dbReference type="Proteomes" id="UP000886469"/>
    </source>
</evidence>
<evidence type="ECO:0000256" key="2">
    <source>
        <dbReference type="ARBA" id="ARBA00022729"/>
    </source>
</evidence>
<evidence type="ECO:0000313" key="5">
    <source>
        <dbReference type="EMBL" id="NMQ06231.1"/>
    </source>
</evidence>
<dbReference type="InterPro" id="IPR051154">
    <property type="entry name" value="Prespore-cell_inducing_factor"/>
</dbReference>
<dbReference type="RefSeq" id="WP_169070790.1">
    <property type="nucleotide sequence ID" value="NZ_JAZKUC010000002.1"/>
</dbReference>
<comment type="caution">
    <text evidence="5">The sequence shown here is derived from an EMBL/GenBank/DDBJ whole genome shotgun (WGS) entry which is preliminary data.</text>
</comment>